<gene>
    <name evidence="2" type="ORF">BCL79_2737</name>
</gene>
<name>A0A498CNQ7_9GAMM</name>
<dbReference type="EMBL" id="RCDC01000005">
    <property type="protein sequence ID" value="RLK53431.1"/>
    <property type="molecule type" value="Genomic_DNA"/>
</dbReference>
<proteinExistence type="predicted"/>
<feature type="compositionally biased region" description="Basic and acidic residues" evidence="1">
    <location>
        <begin position="1"/>
        <end position="15"/>
    </location>
</feature>
<comment type="caution">
    <text evidence="2">The sequence shown here is derived from an EMBL/GenBank/DDBJ whole genome shotgun (WGS) entry which is preliminary data.</text>
</comment>
<dbReference type="RefSeq" id="WP_121041998.1">
    <property type="nucleotide sequence ID" value="NZ_RCDC01000005.1"/>
</dbReference>
<evidence type="ECO:0000256" key="1">
    <source>
        <dbReference type="SAM" id="MobiDB-lite"/>
    </source>
</evidence>
<dbReference type="OrthoDB" id="9884991at2"/>
<feature type="region of interest" description="Disordered" evidence="1">
    <location>
        <begin position="1"/>
        <end position="31"/>
    </location>
</feature>
<evidence type="ECO:0000313" key="2">
    <source>
        <dbReference type="EMBL" id="RLK53431.1"/>
    </source>
</evidence>
<protein>
    <submittedName>
        <fullName evidence="2">Uncharacterized protein</fullName>
    </submittedName>
</protein>
<reference evidence="2 3" key="1">
    <citation type="submission" date="2018-10" db="EMBL/GenBank/DDBJ databases">
        <title>Comparative analysis of microorganisms from saline springs in Andes Mountain Range, Colombia.</title>
        <authorList>
            <person name="Rubin E."/>
        </authorList>
    </citation>
    <scope>NUCLEOTIDE SEQUENCE [LARGE SCALE GENOMIC DNA]</scope>
    <source>
        <strain evidence="2 3">USBA GBX 843</strain>
    </source>
</reference>
<dbReference type="AlphaFoldDB" id="A0A498CNQ7"/>
<organism evidence="2 3">
    <name type="scientific">Stenotrophomonas rhizophila</name>
    <dbReference type="NCBI Taxonomy" id="216778"/>
    <lineage>
        <taxon>Bacteria</taxon>
        <taxon>Pseudomonadati</taxon>
        <taxon>Pseudomonadota</taxon>
        <taxon>Gammaproteobacteria</taxon>
        <taxon>Lysobacterales</taxon>
        <taxon>Lysobacteraceae</taxon>
        <taxon>Stenotrophomonas</taxon>
    </lineage>
</organism>
<accession>A0A498CNQ7</accession>
<evidence type="ECO:0000313" key="3">
    <source>
        <dbReference type="Proteomes" id="UP000274786"/>
    </source>
</evidence>
<sequence>MNDEKRYATAHEQGRTARRGGKPRSANPYQGSTKLVRDLHEQHDLGWLAQDSENAAARRRAR</sequence>
<dbReference type="Proteomes" id="UP000274786">
    <property type="component" value="Unassembled WGS sequence"/>
</dbReference>